<dbReference type="InterPro" id="IPR051909">
    <property type="entry name" value="MFP_Cation_Efflux"/>
</dbReference>
<keyword evidence="2" id="KW-0813">Transport</keyword>
<comment type="similarity">
    <text evidence="1">Belongs to the membrane fusion protein (MFP) (TC 8.A.1) family.</text>
</comment>
<evidence type="ECO:0000259" key="5">
    <source>
        <dbReference type="Pfam" id="PF25954"/>
    </source>
</evidence>
<dbReference type="Gene3D" id="2.40.30.170">
    <property type="match status" value="1"/>
</dbReference>
<feature type="domain" description="CusB-like beta-barrel" evidence="5">
    <location>
        <begin position="216"/>
        <end position="291"/>
    </location>
</feature>
<feature type="chain" id="PRO_5045989123" evidence="3">
    <location>
        <begin position="21"/>
        <end position="373"/>
    </location>
</feature>
<dbReference type="Proteomes" id="UP000060487">
    <property type="component" value="Unassembled WGS sequence"/>
</dbReference>
<organism evidence="7 8">
    <name type="scientific">Candidatus Magnetominusculus xianensis</name>
    <dbReference type="NCBI Taxonomy" id="1748249"/>
    <lineage>
        <taxon>Bacteria</taxon>
        <taxon>Pseudomonadati</taxon>
        <taxon>Nitrospirota</taxon>
        <taxon>Nitrospiria</taxon>
        <taxon>Nitrospirales</taxon>
        <taxon>Nitrospiraceae</taxon>
        <taxon>Candidatus Magnetominusculus</taxon>
    </lineage>
</organism>
<sequence>MAKGCYITAFIILLFGTALFAEEPKTVEIPVEKQRQIGLKTVVVEMKPTIKTIRTVGRIELDEKRQATVNTKIDGWIERLYVDYTGRYVKKGEAIAEIYSPELMATQQEYLNLIKWTKRYNTAKTPSVTDTPDDISSSLNAALTDDALAIVEAARTRLKRWDITDKEIQRIEQTGKPIRTLTLYSPASGYVTEKKAVAGARVAAGEKLFDVADLSTLWVIADIYENELPMIKLGQSAAITLSYYPDMKLSAKIDYIYPGIAADTRTVKVRFSVPNQNGRLLPQMFTNVELQVNLGNRLVVPRDAIIDTGKTQVVYVDAGEGLFEPRVITVGLNTGDMVEVTRGLKDKEKVVAAASFLIDSEAKLKGIAPGPQK</sequence>
<dbReference type="Pfam" id="PF25954">
    <property type="entry name" value="Beta-barrel_RND_2"/>
    <property type="match status" value="1"/>
</dbReference>
<feature type="signal peptide" evidence="3">
    <location>
        <begin position="1"/>
        <end position="20"/>
    </location>
</feature>
<dbReference type="InterPro" id="IPR058649">
    <property type="entry name" value="CzcB_C"/>
</dbReference>
<reference evidence="7 8" key="1">
    <citation type="submission" date="2015-11" db="EMBL/GenBank/DDBJ databases">
        <authorList>
            <person name="Lin W."/>
        </authorList>
    </citation>
    <scope>NUCLEOTIDE SEQUENCE [LARGE SCALE GENOMIC DNA]</scope>
    <source>
        <strain evidence="7 8">HCH-1</strain>
    </source>
</reference>
<dbReference type="InterPro" id="IPR058790">
    <property type="entry name" value="BSH_CusB"/>
</dbReference>
<keyword evidence="8" id="KW-1185">Reference proteome</keyword>
<evidence type="ECO:0000256" key="3">
    <source>
        <dbReference type="SAM" id="SignalP"/>
    </source>
</evidence>
<proteinExistence type="inferred from homology"/>
<dbReference type="Gene3D" id="2.40.420.20">
    <property type="match status" value="1"/>
</dbReference>
<evidence type="ECO:0000313" key="7">
    <source>
        <dbReference type="EMBL" id="KWT91028.1"/>
    </source>
</evidence>
<name>A0ABR5SI93_9BACT</name>
<dbReference type="InterPro" id="IPR006143">
    <property type="entry name" value="RND_pump_MFP"/>
</dbReference>
<feature type="domain" description="CzcB-like C-terminal circularly permuted SH3-like" evidence="6">
    <location>
        <begin position="299"/>
        <end position="358"/>
    </location>
</feature>
<evidence type="ECO:0000256" key="2">
    <source>
        <dbReference type="ARBA" id="ARBA00022448"/>
    </source>
</evidence>
<comment type="caution">
    <text evidence="7">The sequence shown here is derived from an EMBL/GenBank/DDBJ whole genome shotgun (WGS) entry which is preliminary data.</text>
</comment>
<evidence type="ECO:0000313" key="8">
    <source>
        <dbReference type="Proteomes" id="UP000060487"/>
    </source>
</evidence>
<dbReference type="SUPFAM" id="SSF111369">
    <property type="entry name" value="HlyD-like secretion proteins"/>
    <property type="match status" value="1"/>
</dbReference>
<dbReference type="NCBIfam" id="TIGR01730">
    <property type="entry name" value="RND_mfp"/>
    <property type="match status" value="1"/>
</dbReference>
<keyword evidence="3" id="KW-0732">Signal</keyword>
<gene>
    <name evidence="7" type="ORF">ASN18_0975</name>
</gene>
<dbReference type="PANTHER" id="PTHR30097">
    <property type="entry name" value="CATION EFFLUX SYSTEM PROTEIN CUSB"/>
    <property type="match status" value="1"/>
</dbReference>
<dbReference type="EMBL" id="LNQR01000033">
    <property type="protein sequence ID" value="KWT91028.1"/>
    <property type="molecule type" value="Genomic_DNA"/>
</dbReference>
<feature type="domain" description="CusB-like barrel-sandwich hybrid" evidence="4">
    <location>
        <begin position="67"/>
        <end position="212"/>
    </location>
</feature>
<evidence type="ECO:0000259" key="6">
    <source>
        <dbReference type="Pfam" id="PF25975"/>
    </source>
</evidence>
<dbReference type="Pfam" id="PF25919">
    <property type="entry name" value="BSH_CusB"/>
    <property type="match status" value="1"/>
</dbReference>
<evidence type="ECO:0000259" key="4">
    <source>
        <dbReference type="Pfam" id="PF25919"/>
    </source>
</evidence>
<dbReference type="PANTHER" id="PTHR30097:SF15">
    <property type="entry name" value="CATION EFFLUX SYSTEM PROTEIN CUSB"/>
    <property type="match status" value="1"/>
</dbReference>
<dbReference type="InterPro" id="IPR058792">
    <property type="entry name" value="Beta-barrel_RND_2"/>
</dbReference>
<accession>A0ABR5SI93</accession>
<protein>
    <submittedName>
        <fullName evidence="7">RND family efflux transporter MFP subunit</fullName>
    </submittedName>
</protein>
<evidence type="ECO:0000256" key="1">
    <source>
        <dbReference type="ARBA" id="ARBA00009477"/>
    </source>
</evidence>
<dbReference type="Pfam" id="PF25975">
    <property type="entry name" value="CzcB_C"/>
    <property type="match status" value="1"/>
</dbReference>